<proteinExistence type="predicted"/>
<evidence type="ECO:0000259" key="4">
    <source>
        <dbReference type="PROSITE" id="PS50987"/>
    </source>
</evidence>
<dbReference type="PRINTS" id="PR00778">
    <property type="entry name" value="HTHARSR"/>
</dbReference>
<dbReference type="InterPro" id="IPR001845">
    <property type="entry name" value="HTH_ArsR_DNA-bd_dom"/>
</dbReference>
<dbReference type="GO" id="GO:0003700">
    <property type="term" value="F:DNA-binding transcription factor activity"/>
    <property type="evidence" value="ECO:0007669"/>
    <property type="project" value="InterPro"/>
</dbReference>
<keyword evidence="2" id="KW-0238">DNA-binding</keyword>
<reference evidence="5" key="2">
    <citation type="submission" date="2021-09" db="EMBL/GenBank/DDBJ databases">
        <authorList>
            <person name="Gilroy R."/>
        </authorList>
    </citation>
    <scope>NUCLEOTIDE SEQUENCE</scope>
    <source>
        <strain evidence="5">1277</strain>
    </source>
</reference>
<dbReference type="PROSITE" id="PS50987">
    <property type="entry name" value="HTH_ARSR_2"/>
    <property type="match status" value="1"/>
</dbReference>
<dbReference type="CDD" id="cd00090">
    <property type="entry name" value="HTH_ARSR"/>
    <property type="match status" value="1"/>
</dbReference>
<evidence type="ECO:0000256" key="1">
    <source>
        <dbReference type="ARBA" id="ARBA00023015"/>
    </source>
</evidence>
<protein>
    <submittedName>
        <fullName evidence="5">Metalloregulator ArsR/SmtB family transcription factor</fullName>
    </submittedName>
</protein>
<dbReference type="EMBL" id="DYUB01000262">
    <property type="protein sequence ID" value="HJG97112.1"/>
    <property type="molecule type" value="Genomic_DNA"/>
</dbReference>
<dbReference type="NCBIfam" id="NF033788">
    <property type="entry name" value="HTH_metalloreg"/>
    <property type="match status" value="1"/>
</dbReference>
<keyword evidence="3" id="KW-0804">Transcription</keyword>
<dbReference type="PANTHER" id="PTHR33154:SF18">
    <property type="entry name" value="ARSENICAL RESISTANCE OPERON REPRESSOR"/>
    <property type="match status" value="1"/>
</dbReference>
<evidence type="ECO:0000313" key="5">
    <source>
        <dbReference type="EMBL" id="HJG97112.1"/>
    </source>
</evidence>
<evidence type="ECO:0000256" key="2">
    <source>
        <dbReference type="ARBA" id="ARBA00023125"/>
    </source>
</evidence>
<accession>A0A921N1B1</accession>
<sequence length="125" mass="14649">MNTVQMLKALGDDTRIRIVNILRDGPLCVCEIESILEITQSNASRHLSKLMNANIVTYYKEAKYVYYKLDEETLNKYSFIKVLLDNELDEDEKLKSDYNILMEYKQAELNCENVFKVKEVISKIK</sequence>
<evidence type="ECO:0000256" key="3">
    <source>
        <dbReference type="ARBA" id="ARBA00023163"/>
    </source>
</evidence>
<dbReference type="SUPFAM" id="SSF46785">
    <property type="entry name" value="Winged helix' DNA-binding domain"/>
    <property type="match status" value="1"/>
</dbReference>
<dbReference type="InterPro" id="IPR036388">
    <property type="entry name" value="WH-like_DNA-bd_sf"/>
</dbReference>
<dbReference type="PANTHER" id="PTHR33154">
    <property type="entry name" value="TRANSCRIPTIONAL REGULATOR, ARSR FAMILY"/>
    <property type="match status" value="1"/>
</dbReference>
<dbReference type="GO" id="GO:0003677">
    <property type="term" value="F:DNA binding"/>
    <property type="evidence" value="ECO:0007669"/>
    <property type="project" value="UniProtKB-KW"/>
</dbReference>
<name>A0A921N1B1_9FIRM</name>
<dbReference type="InterPro" id="IPR051081">
    <property type="entry name" value="HTH_MetalResp_TranReg"/>
</dbReference>
<dbReference type="Pfam" id="PF01022">
    <property type="entry name" value="HTH_5"/>
    <property type="match status" value="1"/>
</dbReference>
<dbReference type="Proteomes" id="UP000776700">
    <property type="component" value="Unassembled WGS sequence"/>
</dbReference>
<dbReference type="Gene3D" id="1.10.10.10">
    <property type="entry name" value="Winged helix-like DNA-binding domain superfamily/Winged helix DNA-binding domain"/>
    <property type="match status" value="1"/>
</dbReference>
<dbReference type="InterPro" id="IPR036390">
    <property type="entry name" value="WH_DNA-bd_sf"/>
</dbReference>
<evidence type="ECO:0000313" key="6">
    <source>
        <dbReference type="Proteomes" id="UP000776700"/>
    </source>
</evidence>
<feature type="domain" description="HTH arsR-type" evidence="4">
    <location>
        <begin position="1"/>
        <end position="95"/>
    </location>
</feature>
<dbReference type="AlphaFoldDB" id="A0A921N1B1"/>
<dbReference type="SMART" id="SM00418">
    <property type="entry name" value="HTH_ARSR"/>
    <property type="match status" value="1"/>
</dbReference>
<reference evidence="5" key="1">
    <citation type="journal article" date="2021" name="PeerJ">
        <title>Extensive microbial diversity within the chicken gut microbiome revealed by metagenomics and culture.</title>
        <authorList>
            <person name="Gilroy R."/>
            <person name="Ravi A."/>
            <person name="Getino M."/>
            <person name="Pursley I."/>
            <person name="Horton D.L."/>
            <person name="Alikhan N.F."/>
            <person name="Baker D."/>
            <person name="Gharbi K."/>
            <person name="Hall N."/>
            <person name="Watson M."/>
            <person name="Adriaenssens E.M."/>
            <person name="Foster-Nyarko E."/>
            <person name="Jarju S."/>
            <person name="Secka A."/>
            <person name="Antonio M."/>
            <person name="Oren A."/>
            <person name="Chaudhuri R.R."/>
            <person name="La Ragione R."/>
            <person name="Hildebrand F."/>
            <person name="Pallen M.J."/>
        </authorList>
    </citation>
    <scope>NUCLEOTIDE SEQUENCE</scope>
    <source>
        <strain evidence="5">1277</strain>
    </source>
</reference>
<keyword evidence="1" id="KW-0805">Transcription regulation</keyword>
<gene>
    <name evidence="5" type="ORF">K8V90_08440</name>
</gene>
<comment type="caution">
    <text evidence="5">The sequence shown here is derived from an EMBL/GenBank/DDBJ whole genome shotgun (WGS) entry which is preliminary data.</text>
</comment>
<organism evidence="5 6">
    <name type="scientific">Romboutsia timonensis</name>
    <dbReference type="NCBI Taxonomy" id="1776391"/>
    <lineage>
        <taxon>Bacteria</taxon>
        <taxon>Bacillati</taxon>
        <taxon>Bacillota</taxon>
        <taxon>Clostridia</taxon>
        <taxon>Peptostreptococcales</taxon>
        <taxon>Peptostreptococcaceae</taxon>
        <taxon>Romboutsia</taxon>
    </lineage>
</organism>
<dbReference type="InterPro" id="IPR011991">
    <property type="entry name" value="ArsR-like_HTH"/>
</dbReference>